<organism evidence="2 3">
    <name type="scientific">Methyloversatilis universalis (strain ATCC BAA-1314 / DSM 25237 / JCM 13912 / CCUG 52030 / FAM5)</name>
    <dbReference type="NCBI Taxonomy" id="1000565"/>
    <lineage>
        <taxon>Bacteria</taxon>
        <taxon>Pseudomonadati</taxon>
        <taxon>Pseudomonadota</taxon>
        <taxon>Betaproteobacteria</taxon>
        <taxon>Nitrosomonadales</taxon>
        <taxon>Sterolibacteriaceae</taxon>
        <taxon>Methyloversatilis</taxon>
    </lineage>
</organism>
<name>F5RA27_METUF</name>
<dbReference type="AlphaFoldDB" id="F5RA27"/>
<gene>
    <name evidence="2" type="ORF">METUNv1_01106</name>
</gene>
<proteinExistence type="predicted"/>
<accession>F5RA27</accession>
<keyword evidence="1" id="KW-0812">Transmembrane</keyword>
<evidence type="ECO:0008006" key="4">
    <source>
        <dbReference type="Google" id="ProtNLM"/>
    </source>
</evidence>
<comment type="caution">
    <text evidence="2">The sequence shown here is derived from an EMBL/GenBank/DDBJ whole genome shotgun (WGS) entry which is preliminary data.</text>
</comment>
<reference evidence="2 3" key="1">
    <citation type="journal article" date="2011" name="J. Bacteriol.">
        <title>Genome sequence of Methyloversatilis universalis FAM5T, a methylotrophic representative of the order Rhodocyclales.</title>
        <authorList>
            <person name="Kittichotirat W."/>
            <person name="Good N.M."/>
            <person name="Hall R."/>
            <person name="Bringel F."/>
            <person name="Lajus A."/>
            <person name="Medigue C."/>
            <person name="Smalley N.E."/>
            <person name="Beck D."/>
            <person name="Bumgarner R."/>
            <person name="Vuilleumier S."/>
            <person name="Kalyuzhnaya M.G."/>
        </authorList>
    </citation>
    <scope>NUCLEOTIDE SEQUENCE [LARGE SCALE GENOMIC DNA]</scope>
    <source>
        <strain evidence="3">ATCC BAA-1314 / JCM 13912 / FAM5</strain>
    </source>
</reference>
<feature type="transmembrane region" description="Helical" evidence="1">
    <location>
        <begin position="133"/>
        <end position="151"/>
    </location>
</feature>
<evidence type="ECO:0000313" key="3">
    <source>
        <dbReference type="Proteomes" id="UP000005019"/>
    </source>
</evidence>
<dbReference type="EMBL" id="AFHG01000035">
    <property type="protein sequence ID" value="EGK72566.1"/>
    <property type="molecule type" value="Genomic_DNA"/>
</dbReference>
<dbReference type="eggNOG" id="ENOG5033AJV">
    <property type="taxonomic scope" value="Bacteria"/>
</dbReference>
<feature type="transmembrane region" description="Helical" evidence="1">
    <location>
        <begin position="80"/>
        <end position="97"/>
    </location>
</feature>
<dbReference type="Proteomes" id="UP000005019">
    <property type="component" value="Unassembled WGS sequence"/>
</dbReference>
<keyword evidence="1" id="KW-0472">Membrane</keyword>
<keyword evidence="3" id="KW-1185">Reference proteome</keyword>
<feature type="transmembrane region" description="Helical" evidence="1">
    <location>
        <begin position="48"/>
        <end position="68"/>
    </location>
</feature>
<dbReference type="PANTHER" id="PTHR15887:SF1">
    <property type="entry name" value="TRANSMEMBRANE PROTEIN 69"/>
    <property type="match status" value="1"/>
</dbReference>
<evidence type="ECO:0000313" key="2">
    <source>
        <dbReference type="EMBL" id="EGK72566.1"/>
    </source>
</evidence>
<dbReference type="STRING" id="1000565.METUNv1_01106"/>
<keyword evidence="1" id="KW-1133">Transmembrane helix</keyword>
<dbReference type="PANTHER" id="PTHR15887">
    <property type="entry name" value="TRANSMEMBRANE PROTEIN 69"/>
    <property type="match status" value="1"/>
</dbReference>
<sequence length="152" mass="16104">MEMRMTLNPQARRPAQLLGLAGLIPFVGLTLALLAGFDAPRTLALAQLAYAATILSFVGALHWGLALAAPQLDEAAQWRALGWGVLPALIAWCALLVPLPTGLWLMAALVPACAWMDAQLARQLGLASWYLRLRLTLSAVVAPCLALSALAV</sequence>
<dbReference type="Pfam" id="PF11911">
    <property type="entry name" value="DUF3429"/>
    <property type="match status" value="1"/>
</dbReference>
<dbReference type="InterPro" id="IPR021836">
    <property type="entry name" value="DUF3429"/>
</dbReference>
<evidence type="ECO:0000256" key="1">
    <source>
        <dbReference type="SAM" id="Phobius"/>
    </source>
</evidence>
<protein>
    <recommendedName>
        <fullName evidence="4">DUF3429 domain-containing protein</fullName>
    </recommendedName>
</protein>